<keyword evidence="2" id="KW-1185">Reference proteome</keyword>
<evidence type="ECO:0000313" key="1">
    <source>
        <dbReference type="EMBL" id="OEE61089.1"/>
    </source>
</evidence>
<reference evidence="1 2" key="1">
    <citation type="journal article" date="2012" name="Science">
        <title>Ecological populations of bacteria act as socially cohesive units of antibiotic production and resistance.</title>
        <authorList>
            <person name="Cordero O.X."/>
            <person name="Wildschutte H."/>
            <person name="Kirkup B."/>
            <person name="Proehl S."/>
            <person name="Ngo L."/>
            <person name="Hussain F."/>
            <person name="Le Roux F."/>
            <person name="Mincer T."/>
            <person name="Polz M.F."/>
        </authorList>
    </citation>
    <scope>NUCLEOTIDE SEQUENCE [LARGE SCALE GENOMIC DNA]</scope>
    <source>
        <strain evidence="1 2">FF-454</strain>
    </source>
</reference>
<gene>
    <name evidence="1" type="ORF">A1OK_22015</name>
</gene>
<proteinExistence type="predicted"/>
<organism evidence="1 2">
    <name type="scientific">Enterovibrio norvegicus FF-454</name>
    <dbReference type="NCBI Taxonomy" id="1185651"/>
    <lineage>
        <taxon>Bacteria</taxon>
        <taxon>Pseudomonadati</taxon>
        <taxon>Pseudomonadota</taxon>
        <taxon>Gammaproteobacteria</taxon>
        <taxon>Vibrionales</taxon>
        <taxon>Vibrionaceae</taxon>
        <taxon>Enterovibrio</taxon>
    </lineage>
</organism>
<comment type="caution">
    <text evidence="1">The sequence shown here is derived from an EMBL/GenBank/DDBJ whole genome shotgun (WGS) entry which is preliminary data.</text>
</comment>
<dbReference type="EMBL" id="AJWN02000057">
    <property type="protein sequence ID" value="OEE61089.1"/>
    <property type="molecule type" value="Genomic_DNA"/>
</dbReference>
<sequence length="73" mass="8384">MCIHDNAIAFNKKARSYPFEINKADFSLSHINKQRRSSRNVHAIANLLGEFFLFCIHQVMCTGTENYVYVATS</sequence>
<dbReference type="AlphaFoldDB" id="A0A1E5C6J3"/>
<evidence type="ECO:0000313" key="2">
    <source>
        <dbReference type="Proteomes" id="UP000095039"/>
    </source>
</evidence>
<dbReference type="Proteomes" id="UP000095039">
    <property type="component" value="Unassembled WGS sequence"/>
</dbReference>
<name>A0A1E5C6J3_9GAMM</name>
<accession>A0A1E5C6J3</accession>
<protein>
    <submittedName>
        <fullName evidence="1">Uncharacterized protein</fullName>
    </submittedName>
</protein>